<evidence type="ECO:0000313" key="1">
    <source>
        <dbReference type="EMBL" id="RKP16825.1"/>
    </source>
</evidence>
<dbReference type="EMBL" id="ML006210">
    <property type="protein sequence ID" value="RKP16825.1"/>
    <property type="molecule type" value="Genomic_DNA"/>
</dbReference>
<dbReference type="AlphaFoldDB" id="A0A4P9YCI8"/>
<accession>A0A4P9YCI8</accession>
<name>A0A4P9YCI8_ROZAC</name>
<reference evidence="2" key="1">
    <citation type="journal article" date="2018" name="Nat. Microbiol.">
        <title>Leveraging single-cell genomics to expand the fungal tree of life.</title>
        <authorList>
            <person name="Ahrendt S.R."/>
            <person name="Quandt C.A."/>
            <person name="Ciobanu D."/>
            <person name="Clum A."/>
            <person name="Salamov A."/>
            <person name="Andreopoulos B."/>
            <person name="Cheng J.F."/>
            <person name="Woyke T."/>
            <person name="Pelin A."/>
            <person name="Henrissat B."/>
            <person name="Reynolds N.K."/>
            <person name="Benny G.L."/>
            <person name="Smith M.E."/>
            <person name="James T.Y."/>
            <person name="Grigoriev I.V."/>
        </authorList>
    </citation>
    <scope>NUCLEOTIDE SEQUENCE [LARGE SCALE GENOMIC DNA]</scope>
    <source>
        <strain evidence="2">CSF55</strain>
    </source>
</reference>
<protein>
    <submittedName>
        <fullName evidence="1">Uncharacterized protein</fullName>
    </submittedName>
</protein>
<sequence length="198" mass="23763">MKREKFPNGLICVVFEQVIFEILKSQTEFELKRIPCEGASEKIRVVESFNDTSHLAELLSNREHNKNMLYIASRKNEKQIDGAAILNNTLYLLQSTVSTNHSFILPYIEEIKKKISFANKDRNYYLGENARFTFIVPDYDFENWHYQYQLNDKKRRLKNPQYCDQYVLKIENWQGKITEMTKRQKEHMRKPKRKVNRC</sequence>
<organism evidence="1 2">
    <name type="scientific">Rozella allomycis (strain CSF55)</name>
    <dbReference type="NCBI Taxonomy" id="988480"/>
    <lineage>
        <taxon>Eukaryota</taxon>
        <taxon>Fungi</taxon>
        <taxon>Fungi incertae sedis</taxon>
        <taxon>Cryptomycota</taxon>
        <taxon>Cryptomycota incertae sedis</taxon>
        <taxon>Rozella</taxon>
    </lineage>
</organism>
<proteinExistence type="predicted"/>
<gene>
    <name evidence="1" type="ORF">ROZALSC1DRAFT_31317</name>
</gene>
<evidence type="ECO:0000313" key="2">
    <source>
        <dbReference type="Proteomes" id="UP000281549"/>
    </source>
</evidence>
<dbReference type="Proteomes" id="UP000281549">
    <property type="component" value="Unassembled WGS sequence"/>
</dbReference>